<dbReference type="AlphaFoldDB" id="A0A6M1TAQ9"/>
<feature type="domain" description="ABC transporter" evidence="10">
    <location>
        <begin position="338"/>
        <end position="573"/>
    </location>
</feature>
<dbReference type="InterPro" id="IPR039421">
    <property type="entry name" value="Type_1_exporter"/>
</dbReference>
<dbReference type="Gene3D" id="3.40.50.300">
    <property type="entry name" value="P-loop containing nucleotide triphosphate hydrolases"/>
    <property type="match status" value="1"/>
</dbReference>
<dbReference type="FunFam" id="3.40.50.300:FF:000221">
    <property type="entry name" value="Multidrug ABC transporter ATP-binding protein"/>
    <property type="match status" value="1"/>
</dbReference>
<keyword evidence="13" id="KW-1185">Reference proteome</keyword>
<dbReference type="EMBL" id="JAALLS010000007">
    <property type="protein sequence ID" value="NGP88054.1"/>
    <property type="molecule type" value="Genomic_DNA"/>
</dbReference>
<organism evidence="12 13">
    <name type="scientific">Fodinibius halophilus</name>
    <dbReference type="NCBI Taxonomy" id="1736908"/>
    <lineage>
        <taxon>Bacteria</taxon>
        <taxon>Pseudomonadati</taxon>
        <taxon>Balneolota</taxon>
        <taxon>Balneolia</taxon>
        <taxon>Balneolales</taxon>
        <taxon>Balneolaceae</taxon>
        <taxon>Fodinibius</taxon>
    </lineage>
</organism>
<dbReference type="PROSITE" id="PS50929">
    <property type="entry name" value="ABC_TM1F"/>
    <property type="match status" value="1"/>
</dbReference>
<dbReference type="GO" id="GO:0005886">
    <property type="term" value="C:plasma membrane"/>
    <property type="evidence" value="ECO:0007669"/>
    <property type="project" value="UniProtKB-SubCell"/>
</dbReference>
<keyword evidence="8 9" id="KW-0472">Membrane</keyword>
<protein>
    <submittedName>
        <fullName evidence="12">ABC transporter ATP-binding protein</fullName>
    </submittedName>
</protein>
<dbReference type="Gene3D" id="1.20.1560.10">
    <property type="entry name" value="ABC transporter type 1, transmembrane domain"/>
    <property type="match status" value="1"/>
</dbReference>
<sequence length="583" mass="66092">MIFGSLFLTASNFFLVWIPVFLRRTVDEISKVDLENSPEAFDSILGVLFSSSASWPLAKNALFLVGAVLLSGILLFATRQTLIVASRKIEFDLRNDIFDKLLELPQRFYSNYSSGEVYVRATEDVSKVREYFGPAYMYTINTLTRMGFIITMMIIVSPELTMWALLPLPFLSAFAYWVSGYINDYSRIIQEQYSTIAGRAKESFSSVRLIKAYNREEYEQQRFEDESESYRKKKLRLDLVESLFHPTLNLLIGLSVVIVVWKAGQLVIEGQLTVGNILEYIVYVAYLTWPVASLGYTVNRFQQSMASWKRIDKILTEDVDIEDHAETDRDIDSIDGTIEFRNVSFKYPGADEYALKDVSFKVEAGQNAAIVGRTGSGKTTLVELVPRLFDATEGKILIDGQDIKSIPVRLLRENIGLVPQDTFLFSDTIGENIGFGTRGASQNEIEEAAEKAKVRDNILEFEKKFETILGERGITLSGGQKQRTAIARALIRDPKIIILDDSLSAVDTKTEEAILQHLRNELEGRTTLMISHRISTIKDADIIYYIEDGTIVEEGTHNELLENEGRYSVMYNKQLIEQELAEI</sequence>
<gene>
    <name evidence="12" type="ORF">G3569_06785</name>
</gene>
<keyword evidence="7 9" id="KW-1133">Transmembrane helix</keyword>
<proteinExistence type="predicted"/>
<evidence type="ECO:0000256" key="9">
    <source>
        <dbReference type="SAM" id="Phobius"/>
    </source>
</evidence>
<keyword evidence="5" id="KW-0547">Nucleotide-binding</keyword>
<dbReference type="GO" id="GO:0015421">
    <property type="term" value="F:ABC-type oligopeptide transporter activity"/>
    <property type="evidence" value="ECO:0007669"/>
    <property type="project" value="TreeGrafter"/>
</dbReference>
<dbReference type="InterPro" id="IPR003593">
    <property type="entry name" value="AAA+_ATPase"/>
</dbReference>
<feature type="transmembrane region" description="Helical" evidence="9">
    <location>
        <begin position="135"/>
        <end position="156"/>
    </location>
</feature>
<dbReference type="InterPro" id="IPR036640">
    <property type="entry name" value="ABC1_TM_sf"/>
</dbReference>
<evidence type="ECO:0000256" key="2">
    <source>
        <dbReference type="ARBA" id="ARBA00022448"/>
    </source>
</evidence>
<dbReference type="CDD" id="cd18541">
    <property type="entry name" value="ABC_6TM_TmrB_like"/>
    <property type="match status" value="1"/>
</dbReference>
<dbReference type="Pfam" id="PF00005">
    <property type="entry name" value="ABC_tran"/>
    <property type="match status" value="1"/>
</dbReference>
<name>A0A6M1TAQ9_9BACT</name>
<comment type="subcellular location">
    <subcellularLocation>
        <location evidence="1">Cell membrane</location>
        <topology evidence="1">Multi-pass membrane protein</topology>
    </subcellularLocation>
</comment>
<feature type="transmembrane region" description="Helical" evidence="9">
    <location>
        <begin position="162"/>
        <end position="182"/>
    </location>
</feature>
<evidence type="ECO:0000313" key="13">
    <source>
        <dbReference type="Proteomes" id="UP000479132"/>
    </source>
</evidence>
<feature type="transmembrane region" description="Helical" evidence="9">
    <location>
        <begin position="239"/>
        <end position="260"/>
    </location>
</feature>
<evidence type="ECO:0000259" key="11">
    <source>
        <dbReference type="PROSITE" id="PS50929"/>
    </source>
</evidence>
<keyword evidence="6 12" id="KW-0067">ATP-binding</keyword>
<dbReference type="GO" id="GO:0005524">
    <property type="term" value="F:ATP binding"/>
    <property type="evidence" value="ECO:0007669"/>
    <property type="project" value="UniProtKB-KW"/>
</dbReference>
<evidence type="ECO:0000259" key="10">
    <source>
        <dbReference type="PROSITE" id="PS50893"/>
    </source>
</evidence>
<dbReference type="SUPFAM" id="SSF52540">
    <property type="entry name" value="P-loop containing nucleoside triphosphate hydrolases"/>
    <property type="match status" value="1"/>
</dbReference>
<evidence type="ECO:0000256" key="1">
    <source>
        <dbReference type="ARBA" id="ARBA00004651"/>
    </source>
</evidence>
<dbReference type="InterPro" id="IPR011527">
    <property type="entry name" value="ABC1_TM_dom"/>
</dbReference>
<dbReference type="GO" id="GO:0016887">
    <property type="term" value="F:ATP hydrolysis activity"/>
    <property type="evidence" value="ECO:0007669"/>
    <property type="project" value="InterPro"/>
</dbReference>
<dbReference type="PANTHER" id="PTHR43394:SF1">
    <property type="entry name" value="ATP-BINDING CASSETTE SUB-FAMILY B MEMBER 10, MITOCHONDRIAL"/>
    <property type="match status" value="1"/>
</dbReference>
<dbReference type="SMART" id="SM00382">
    <property type="entry name" value="AAA"/>
    <property type="match status" value="1"/>
</dbReference>
<keyword evidence="2" id="KW-0813">Transport</keyword>
<evidence type="ECO:0000256" key="4">
    <source>
        <dbReference type="ARBA" id="ARBA00022692"/>
    </source>
</evidence>
<comment type="caution">
    <text evidence="12">The sequence shown here is derived from an EMBL/GenBank/DDBJ whole genome shotgun (WGS) entry which is preliminary data.</text>
</comment>
<evidence type="ECO:0000256" key="6">
    <source>
        <dbReference type="ARBA" id="ARBA00022840"/>
    </source>
</evidence>
<evidence type="ECO:0000256" key="5">
    <source>
        <dbReference type="ARBA" id="ARBA00022741"/>
    </source>
</evidence>
<feature type="transmembrane region" description="Helical" evidence="9">
    <location>
        <begin position="280"/>
        <end position="299"/>
    </location>
</feature>
<evidence type="ECO:0000256" key="7">
    <source>
        <dbReference type="ARBA" id="ARBA00022989"/>
    </source>
</evidence>
<dbReference type="Proteomes" id="UP000479132">
    <property type="component" value="Unassembled WGS sequence"/>
</dbReference>
<dbReference type="Pfam" id="PF00664">
    <property type="entry name" value="ABC_membrane"/>
    <property type="match status" value="1"/>
</dbReference>
<dbReference type="InterPro" id="IPR003439">
    <property type="entry name" value="ABC_transporter-like_ATP-bd"/>
</dbReference>
<dbReference type="PROSITE" id="PS50893">
    <property type="entry name" value="ABC_TRANSPORTER_2"/>
    <property type="match status" value="1"/>
</dbReference>
<feature type="transmembrane region" description="Helical" evidence="9">
    <location>
        <begin position="61"/>
        <end position="78"/>
    </location>
</feature>
<dbReference type="PANTHER" id="PTHR43394">
    <property type="entry name" value="ATP-DEPENDENT PERMEASE MDL1, MITOCHONDRIAL"/>
    <property type="match status" value="1"/>
</dbReference>
<feature type="domain" description="ABC transmembrane type-1" evidence="11">
    <location>
        <begin position="2"/>
        <end position="303"/>
    </location>
</feature>
<feature type="transmembrane region" description="Helical" evidence="9">
    <location>
        <begin position="6"/>
        <end position="26"/>
    </location>
</feature>
<dbReference type="InterPro" id="IPR027417">
    <property type="entry name" value="P-loop_NTPase"/>
</dbReference>
<evidence type="ECO:0000313" key="12">
    <source>
        <dbReference type="EMBL" id="NGP88054.1"/>
    </source>
</evidence>
<accession>A0A6M1TAQ9</accession>
<evidence type="ECO:0000256" key="8">
    <source>
        <dbReference type="ARBA" id="ARBA00023136"/>
    </source>
</evidence>
<evidence type="ECO:0000256" key="3">
    <source>
        <dbReference type="ARBA" id="ARBA00022475"/>
    </source>
</evidence>
<reference evidence="12 13" key="1">
    <citation type="submission" date="2020-02" db="EMBL/GenBank/DDBJ databases">
        <title>Aliifodinibius halophilus 2W32, complete genome.</title>
        <authorList>
            <person name="Li Y."/>
            <person name="Wu S."/>
        </authorList>
    </citation>
    <scope>NUCLEOTIDE SEQUENCE [LARGE SCALE GENOMIC DNA]</scope>
    <source>
        <strain evidence="12 13">2W32</strain>
    </source>
</reference>
<dbReference type="SUPFAM" id="SSF90123">
    <property type="entry name" value="ABC transporter transmembrane region"/>
    <property type="match status" value="1"/>
</dbReference>
<keyword evidence="4 9" id="KW-0812">Transmembrane</keyword>
<keyword evidence="3" id="KW-1003">Cell membrane</keyword>